<comment type="caution">
    <text evidence="9">The sequence shown here is derived from an EMBL/GenBank/DDBJ whole genome shotgun (WGS) entry which is preliminary data.</text>
</comment>
<evidence type="ECO:0000256" key="5">
    <source>
        <dbReference type="ARBA" id="ARBA00023015"/>
    </source>
</evidence>
<evidence type="ECO:0000313" key="12">
    <source>
        <dbReference type="Proteomes" id="UP001321018"/>
    </source>
</evidence>
<dbReference type="InterPro" id="IPR050536">
    <property type="entry name" value="DtxR_MntR_Metal-Reg"/>
</dbReference>
<dbReference type="RefSeq" id="WP_338005544.1">
    <property type="nucleotide sequence ID" value="NZ_JAOPKA010000018.1"/>
</dbReference>
<feature type="domain" description="HTH dtxR-type" evidence="8">
    <location>
        <begin position="3"/>
        <end position="65"/>
    </location>
</feature>
<dbReference type="GO" id="GO:0003700">
    <property type="term" value="F:DNA-binding transcription factor activity"/>
    <property type="evidence" value="ECO:0007669"/>
    <property type="project" value="InterPro"/>
</dbReference>
<dbReference type="SUPFAM" id="SSF47979">
    <property type="entry name" value="Iron-dependent repressor protein, dimerization domain"/>
    <property type="match status" value="1"/>
</dbReference>
<gene>
    <name evidence="10" type="ORF">OB955_08720</name>
    <name evidence="9" type="ORF">OB960_20295</name>
</gene>
<dbReference type="GO" id="GO:0003677">
    <property type="term" value="F:DNA binding"/>
    <property type="evidence" value="ECO:0007669"/>
    <property type="project" value="UniProtKB-KW"/>
</dbReference>
<dbReference type="SMART" id="SM00529">
    <property type="entry name" value="HTH_DTXR"/>
    <property type="match status" value="1"/>
</dbReference>
<dbReference type="InterPro" id="IPR022689">
    <property type="entry name" value="Iron_dep_repressor"/>
</dbReference>
<dbReference type="PANTHER" id="PTHR33238:SF7">
    <property type="entry name" value="IRON-DEPENDENT TRANSCRIPTIONAL REGULATOR"/>
    <property type="match status" value="1"/>
</dbReference>
<accession>A0AAP2Z4A3</accession>
<reference evidence="9 11" key="1">
    <citation type="submission" date="2022-09" db="EMBL/GenBank/DDBJ databases">
        <title>Enrichment on poylsaccharides allowed isolation of novel metabolic and taxonomic groups of Haloarchaea.</title>
        <authorList>
            <person name="Sorokin D.Y."/>
            <person name="Elcheninov A.G."/>
            <person name="Khizhniak T.V."/>
            <person name="Kolganova T.V."/>
            <person name="Kublanov I.V."/>
        </authorList>
    </citation>
    <scope>NUCLEOTIDE SEQUENCE</scope>
    <source>
        <strain evidence="10 11">AArc-m2/3/4</strain>
        <strain evidence="9">AArc-xg1-1</strain>
    </source>
</reference>
<sequence>MELSPVAQDYLKAIYHLEDEHARPVRTVEIADAVGVTSPSVTNMVETLDEHGLVEYTPYKGVELTEAGETVVLNLVRKHRLLETFLTECLDVPWTDVHREADHLEHHLSDELAERLVDFLGEPATDPHGDPIPDTDLVVADRRSYTPLTEYEVGETVVVERVPHRDRDVREHLFENGLEPGTKLSLEAVTPVGIVEVVPDDVDNLVAIPTQVARRIGARAISRGETGLDESNL</sequence>
<comment type="similarity">
    <text evidence="2">Belongs to the DtxR/MntR family.</text>
</comment>
<dbReference type="Proteomes" id="UP001320972">
    <property type="component" value="Unassembled WGS sequence"/>
</dbReference>
<comment type="subunit">
    <text evidence="3">Homodimer.</text>
</comment>
<dbReference type="EMBL" id="JAOPKA010000018">
    <property type="protein sequence ID" value="MCU4743729.1"/>
    <property type="molecule type" value="Genomic_DNA"/>
</dbReference>
<dbReference type="Gene3D" id="2.30.30.90">
    <property type="match status" value="1"/>
</dbReference>
<evidence type="ECO:0000256" key="4">
    <source>
        <dbReference type="ARBA" id="ARBA00023004"/>
    </source>
</evidence>
<dbReference type="AlphaFoldDB" id="A0AAP2Z4A3"/>
<keyword evidence="5" id="KW-0805">Transcription regulation</keyword>
<dbReference type="InterPro" id="IPR036388">
    <property type="entry name" value="WH-like_DNA-bd_sf"/>
</dbReference>
<dbReference type="GO" id="GO:0005737">
    <property type="term" value="C:cytoplasm"/>
    <property type="evidence" value="ECO:0007669"/>
    <property type="project" value="UniProtKB-SubCell"/>
</dbReference>
<name>A0AAP2Z4A3_9EURY</name>
<dbReference type="EMBL" id="JAOPKB010000003">
    <property type="protein sequence ID" value="MCU4972822.1"/>
    <property type="molecule type" value="Genomic_DNA"/>
</dbReference>
<dbReference type="PROSITE" id="PS50944">
    <property type="entry name" value="HTH_DTXR"/>
    <property type="match status" value="1"/>
</dbReference>
<dbReference type="InterPro" id="IPR007167">
    <property type="entry name" value="Fe-transptr_FeoA-like"/>
</dbReference>
<evidence type="ECO:0000256" key="7">
    <source>
        <dbReference type="ARBA" id="ARBA00023163"/>
    </source>
</evidence>
<dbReference type="InterPro" id="IPR038157">
    <property type="entry name" value="FeoA_core_dom"/>
</dbReference>
<dbReference type="InterPro" id="IPR036421">
    <property type="entry name" value="Fe_dep_repressor_sf"/>
</dbReference>
<dbReference type="InterPro" id="IPR001367">
    <property type="entry name" value="Fe_dep_repressor"/>
</dbReference>
<comment type="subcellular location">
    <subcellularLocation>
        <location evidence="1">Cytoplasm</location>
    </subcellularLocation>
</comment>
<keyword evidence="7" id="KW-0804">Transcription</keyword>
<dbReference type="InterPro" id="IPR036390">
    <property type="entry name" value="WH_DNA-bd_sf"/>
</dbReference>
<keyword evidence="4" id="KW-0408">Iron</keyword>
<dbReference type="Gene3D" id="1.10.60.10">
    <property type="entry name" value="Iron dependent repressor, metal binding and dimerisation domain"/>
    <property type="match status" value="1"/>
</dbReference>
<evidence type="ECO:0000256" key="6">
    <source>
        <dbReference type="ARBA" id="ARBA00023125"/>
    </source>
</evidence>
<dbReference type="Gene3D" id="1.10.10.10">
    <property type="entry name" value="Winged helix-like DNA-binding domain superfamily/Winged helix DNA-binding domain"/>
    <property type="match status" value="1"/>
</dbReference>
<dbReference type="Pfam" id="PF04023">
    <property type="entry name" value="FeoA"/>
    <property type="match status" value="1"/>
</dbReference>
<dbReference type="SMART" id="SM00899">
    <property type="entry name" value="FeoA"/>
    <property type="match status" value="1"/>
</dbReference>
<evidence type="ECO:0000313" key="10">
    <source>
        <dbReference type="EMBL" id="MCU4972822.1"/>
    </source>
</evidence>
<protein>
    <submittedName>
        <fullName evidence="9">Metal-dependent transcriptional regulator</fullName>
    </submittedName>
</protein>
<keyword evidence="6" id="KW-0238">DNA-binding</keyword>
<organism evidence="9 12">
    <name type="scientific">Natronoglomus mannanivorans</name>
    <dbReference type="NCBI Taxonomy" id="2979990"/>
    <lineage>
        <taxon>Archaea</taxon>
        <taxon>Methanobacteriati</taxon>
        <taxon>Methanobacteriota</taxon>
        <taxon>Stenosarchaea group</taxon>
        <taxon>Halobacteria</taxon>
        <taxon>Halobacteriales</taxon>
        <taxon>Natrialbaceae</taxon>
        <taxon>Natronoglomus</taxon>
    </lineage>
</organism>
<evidence type="ECO:0000259" key="8">
    <source>
        <dbReference type="PROSITE" id="PS50944"/>
    </source>
</evidence>
<evidence type="ECO:0000313" key="11">
    <source>
        <dbReference type="Proteomes" id="UP001320972"/>
    </source>
</evidence>
<evidence type="ECO:0000313" key="9">
    <source>
        <dbReference type="EMBL" id="MCU4743729.1"/>
    </source>
</evidence>
<dbReference type="Proteomes" id="UP001321018">
    <property type="component" value="Unassembled WGS sequence"/>
</dbReference>
<evidence type="ECO:0000256" key="2">
    <source>
        <dbReference type="ARBA" id="ARBA00007871"/>
    </source>
</evidence>
<dbReference type="GO" id="GO:0046914">
    <property type="term" value="F:transition metal ion binding"/>
    <property type="evidence" value="ECO:0007669"/>
    <property type="project" value="InterPro"/>
</dbReference>
<dbReference type="Pfam" id="PF02742">
    <property type="entry name" value="Fe_dep_repr_C"/>
    <property type="match status" value="1"/>
</dbReference>
<evidence type="ECO:0000256" key="1">
    <source>
        <dbReference type="ARBA" id="ARBA00004496"/>
    </source>
</evidence>
<dbReference type="GO" id="GO:0046983">
    <property type="term" value="F:protein dimerization activity"/>
    <property type="evidence" value="ECO:0007669"/>
    <property type="project" value="InterPro"/>
</dbReference>
<dbReference type="SUPFAM" id="SSF46785">
    <property type="entry name" value="Winged helix' DNA-binding domain"/>
    <property type="match status" value="1"/>
</dbReference>
<dbReference type="InterPro" id="IPR008988">
    <property type="entry name" value="Transcriptional_repressor_C"/>
</dbReference>
<evidence type="ECO:0000256" key="3">
    <source>
        <dbReference type="ARBA" id="ARBA00011738"/>
    </source>
</evidence>
<dbReference type="Pfam" id="PF01325">
    <property type="entry name" value="Fe_dep_repress"/>
    <property type="match status" value="1"/>
</dbReference>
<keyword evidence="11" id="KW-1185">Reference proteome</keyword>
<dbReference type="PANTHER" id="PTHR33238">
    <property type="entry name" value="IRON (METAL) DEPENDENT REPRESSOR, DTXR FAMILY"/>
    <property type="match status" value="1"/>
</dbReference>
<proteinExistence type="inferred from homology"/>
<dbReference type="InterPro" id="IPR022687">
    <property type="entry name" value="HTH_DTXR"/>
</dbReference>
<dbReference type="SUPFAM" id="SSF50037">
    <property type="entry name" value="C-terminal domain of transcriptional repressors"/>
    <property type="match status" value="1"/>
</dbReference>